<keyword evidence="1" id="KW-0732">Signal</keyword>
<keyword evidence="4" id="KW-1185">Reference proteome</keyword>
<gene>
    <name evidence="3" type="ORF">DFQ05_1371</name>
</gene>
<feature type="domain" description="Secretion system C-terminal sorting" evidence="2">
    <location>
        <begin position="160"/>
        <end position="228"/>
    </location>
</feature>
<comment type="caution">
    <text evidence="3">The sequence shown here is derived from an EMBL/GenBank/DDBJ whole genome shotgun (WGS) entry which is preliminary data.</text>
</comment>
<dbReference type="Pfam" id="PF18962">
    <property type="entry name" value="Por_Secre_tail"/>
    <property type="match status" value="1"/>
</dbReference>
<evidence type="ECO:0000313" key="4">
    <source>
        <dbReference type="Proteomes" id="UP000295714"/>
    </source>
</evidence>
<reference evidence="3 4" key="1">
    <citation type="journal article" date="2015" name="Stand. Genomic Sci.">
        <title>Genomic Encyclopedia of Bacterial and Archaeal Type Strains, Phase III: the genomes of soil and plant-associated and newly described type strains.</title>
        <authorList>
            <person name="Whitman W.B."/>
            <person name="Woyke T."/>
            <person name="Klenk H.P."/>
            <person name="Zhou Y."/>
            <person name="Lilburn T.G."/>
            <person name="Beck B.J."/>
            <person name="De Vos P."/>
            <person name="Vandamme P."/>
            <person name="Eisen J.A."/>
            <person name="Garrity G."/>
            <person name="Hugenholtz P."/>
            <person name="Kyrpides N.C."/>
        </authorList>
    </citation>
    <scope>NUCLEOTIDE SEQUENCE [LARGE SCALE GENOMIC DNA]</scope>
    <source>
        <strain evidence="3 4">CECT 8445</strain>
    </source>
</reference>
<dbReference type="AlphaFoldDB" id="A0A4R1KSL9"/>
<dbReference type="OrthoDB" id="1345084at2"/>
<evidence type="ECO:0000259" key="2">
    <source>
        <dbReference type="Pfam" id="PF18962"/>
    </source>
</evidence>
<dbReference type="NCBIfam" id="TIGR04183">
    <property type="entry name" value="Por_Secre_tail"/>
    <property type="match status" value="1"/>
</dbReference>
<evidence type="ECO:0000256" key="1">
    <source>
        <dbReference type="ARBA" id="ARBA00022729"/>
    </source>
</evidence>
<organism evidence="3 4">
    <name type="scientific">Winogradskyella wandonensis</name>
    <dbReference type="NCBI Taxonomy" id="1442586"/>
    <lineage>
        <taxon>Bacteria</taxon>
        <taxon>Pseudomonadati</taxon>
        <taxon>Bacteroidota</taxon>
        <taxon>Flavobacteriia</taxon>
        <taxon>Flavobacteriales</taxon>
        <taxon>Flavobacteriaceae</taxon>
        <taxon>Winogradskyella</taxon>
    </lineage>
</organism>
<sequence length="229" mass="25865">MKLSDYFRIVLLLLIFSGLGFSQQITFNACNSLIDTEDYHFEQVSFANDRNSFVTVSDPMLGSRDCSGIGFCKLKIEWSTANMRWEILADDGNDNFINTYLLYYNDEASLPNPPSLSLGTWVEATAITQSLCGQIVTLEGAVQNSVLSTDNFSQQDRLSVFPNPVSQMLYLEGNALNMDYSVALYDVMGKQVFTKRNIHAINVSKYRRGVYFLKVKTANIELNKKILIQ</sequence>
<dbReference type="InterPro" id="IPR026444">
    <property type="entry name" value="Secre_tail"/>
</dbReference>
<dbReference type="Proteomes" id="UP000295714">
    <property type="component" value="Unassembled WGS sequence"/>
</dbReference>
<protein>
    <submittedName>
        <fullName evidence="3">Putative secreted protein (Por secretion system target)</fullName>
    </submittedName>
</protein>
<dbReference type="RefSeq" id="WP_132704644.1">
    <property type="nucleotide sequence ID" value="NZ_SMGI01000002.1"/>
</dbReference>
<name>A0A4R1KSL9_9FLAO</name>
<accession>A0A4R1KSL9</accession>
<proteinExistence type="predicted"/>
<evidence type="ECO:0000313" key="3">
    <source>
        <dbReference type="EMBL" id="TCK67593.1"/>
    </source>
</evidence>
<dbReference type="EMBL" id="SMGI01000002">
    <property type="protein sequence ID" value="TCK67593.1"/>
    <property type="molecule type" value="Genomic_DNA"/>
</dbReference>